<feature type="compositionally biased region" description="Basic and acidic residues" evidence="1">
    <location>
        <begin position="69"/>
        <end position="80"/>
    </location>
</feature>
<dbReference type="AlphaFoldDB" id="A0A2Z7CXB6"/>
<evidence type="ECO:0000313" key="2">
    <source>
        <dbReference type="EMBL" id="KZV51388.1"/>
    </source>
</evidence>
<accession>A0A2Z7CXB6</accession>
<feature type="region of interest" description="Disordered" evidence="1">
    <location>
        <begin position="1"/>
        <end position="22"/>
    </location>
</feature>
<dbReference type="Proteomes" id="UP000250235">
    <property type="component" value="Unassembled WGS sequence"/>
</dbReference>
<gene>
    <name evidence="2" type="ORF">F511_35522</name>
</gene>
<feature type="region of interest" description="Disordered" evidence="1">
    <location>
        <begin position="40"/>
        <end position="87"/>
    </location>
</feature>
<keyword evidence="3" id="KW-1185">Reference proteome</keyword>
<evidence type="ECO:0000256" key="1">
    <source>
        <dbReference type="SAM" id="MobiDB-lite"/>
    </source>
</evidence>
<organism evidence="2 3">
    <name type="scientific">Dorcoceras hygrometricum</name>
    <dbReference type="NCBI Taxonomy" id="472368"/>
    <lineage>
        <taxon>Eukaryota</taxon>
        <taxon>Viridiplantae</taxon>
        <taxon>Streptophyta</taxon>
        <taxon>Embryophyta</taxon>
        <taxon>Tracheophyta</taxon>
        <taxon>Spermatophyta</taxon>
        <taxon>Magnoliopsida</taxon>
        <taxon>eudicotyledons</taxon>
        <taxon>Gunneridae</taxon>
        <taxon>Pentapetalae</taxon>
        <taxon>asterids</taxon>
        <taxon>lamiids</taxon>
        <taxon>Lamiales</taxon>
        <taxon>Gesneriaceae</taxon>
        <taxon>Didymocarpoideae</taxon>
        <taxon>Trichosporeae</taxon>
        <taxon>Loxocarpinae</taxon>
        <taxon>Dorcoceras</taxon>
    </lineage>
</organism>
<proteinExistence type="predicted"/>
<evidence type="ECO:0000313" key="3">
    <source>
        <dbReference type="Proteomes" id="UP000250235"/>
    </source>
</evidence>
<feature type="compositionally biased region" description="Basic residues" evidence="1">
    <location>
        <begin position="10"/>
        <end position="20"/>
    </location>
</feature>
<dbReference type="EMBL" id="KQ991660">
    <property type="protein sequence ID" value="KZV51388.1"/>
    <property type="molecule type" value="Genomic_DNA"/>
</dbReference>
<feature type="compositionally biased region" description="Basic residues" evidence="1">
    <location>
        <begin position="48"/>
        <end position="64"/>
    </location>
</feature>
<sequence length="213" mass="24682">MPTSSNSKALKNRRTTRQQSRRFSNLQLLCALSTRRSKAPNWYQSKAPGRRAQRHQSCSKRRCKSMAIDGEKGSNEHQRYSESQLRKSKLNPAFRSQRYSDLTSLRYTSAQSSNDFVLPQNEVTVLTSKGQDLDEAYSVGRKNQIGAELSWLRSNQLNVFRCYSTKDVSEQRMLSEYRTKTSADQFKAEWILISLKTRSEKQLNVQRPDRQTS</sequence>
<protein>
    <submittedName>
        <fullName evidence="2">Uncharacterized protein</fullName>
    </submittedName>
</protein>
<reference evidence="2 3" key="1">
    <citation type="journal article" date="2015" name="Proc. Natl. Acad. Sci. U.S.A.">
        <title>The resurrection genome of Boea hygrometrica: A blueprint for survival of dehydration.</title>
        <authorList>
            <person name="Xiao L."/>
            <person name="Yang G."/>
            <person name="Zhang L."/>
            <person name="Yang X."/>
            <person name="Zhao S."/>
            <person name="Ji Z."/>
            <person name="Zhou Q."/>
            <person name="Hu M."/>
            <person name="Wang Y."/>
            <person name="Chen M."/>
            <person name="Xu Y."/>
            <person name="Jin H."/>
            <person name="Xiao X."/>
            <person name="Hu G."/>
            <person name="Bao F."/>
            <person name="Hu Y."/>
            <person name="Wan P."/>
            <person name="Li L."/>
            <person name="Deng X."/>
            <person name="Kuang T."/>
            <person name="Xiang C."/>
            <person name="Zhu J.K."/>
            <person name="Oliver M.J."/>
            <person name="He Y."/>
        </authorList>
    </citation>
    <scope>NUCLEOTIDE SEQUENCE [LARGE SCALE GENOMIC DNA]</scope>
    <source>
        <strain evidence="3">cv. XS01</strain>
    </source>
</reference>
<name>A0A2Z7CXB6_9LAMI</name>